<dbReference type="Pfam" id="PF00271">
    <property type="entry name" value="Helicase_C"/>
    <property type="match status" value="1"/>
</dbReference>
<keyword evidence="12" id="KW-1185">Reference proteome</keyword>
<dbReference type="InterPro" id="IPR011545">
    <property type="entry name" value="DEAD/DEAH_box_helicase_dom"/>
</dbReference>
<evidence type="ECO:0000256" key="4">
    <source>
        <dbReference type="ARBA" id="ARBA00022840"/>
    </source>
</evidence>
<dbReference type="Pfam" id="PF00270">
    <property type="entry name" value="DEAD"/>
    <property type="match status" value="1"/>
</dbReference>
<evidence type="ECO:0000259" key="9">
    <source>
        <dbReference type="PROSITE" id="PS51194"/>
    </source>
</evidence>
<name>A0A3Q8ERR5_9PROT</name>
<evidence type="ECO:0000256" key="2">
    <source>
        <dbReference type="ARBA" id="ARBA00022801"/>
    </source>
</evidence>
<dbReference type="InterPro" id="IPR014001">
    <property type="entry name" value="Helicase_ATP-bd"/>
</dbReference>
<accession>A0A3Q8ERR5</accession>
<protein>
    <submittedName>
        <fullName evidence="11">ATP-dependent RNA helicase RhlE</fullName>
        <ecNumber evidence="11">3.6.4.13</ecNumber>
    </submittedName>
</protein>
<evidence type="ECO:0000259" key="8">
    <source>
        <dbReference type="PROSITE" id="PS51192"/>
    </source>
</evidence>
<keyword evidence="1 7" id="KW-0547">Nucleotide-binding</keyword>
<dbReference type="GO" id="GO:0016787">
    <property type="term" value="F:hydrolase activity"/>
    <property type="evidence" value="ECO:0007669"/>
    <property type="project" value="UniProtKB-KW"/>
</dbReference>
<keyword evidence="2 7" id="KW-0378">Hydrolase</keyword>
<dbReference type="PANTHER" id="PTHR47959">
    <property type="entry name" value="ATP-DEPENDENT RNA HELICASE RHLE-RELATED"/>
    <property type="match status" value="1"/>
</dbReference>
<feature type="domain" description="DEAD-box RNA helicase Q" evidence="10">
    <location>
        <begin position="1"/>
        <end position="29"/>
    </location>
</feature>
<feature type="short sequence motif" description="Q motif" evidence="6">
    <location>
        <begin position="1"/>
        <end position="29"/>
    </location>
</feature>
<evidence type="ECO:0000256" key="5">
    <source>
        <dbReference type="ARBA" id="ARBA00038437"/>
    </source>
</evidence>
<evidence type="ECO:0000256" key="7">
    <source>
        <dbReference type="RuleBase" id="RU000492"/>
    </source>
</evidence>
<evidence type="ECO:0000256" key="1">
    <source>
        <dbReference type="ARBA" id="ARBA00022741"/>
    </source>
</evidence>
<dbReference type="GO" id="GO:0003676">
    <property type="term" value="F:nucleic acid binding"/>
    <property type="evidence" value="ECO:0007669"/>
    <property type="project" value="InterPro"/>
</dbReference>
<dbReference type="Proteomes" id="UP000266796">
    <property type="component" value="Chromosome"/>
</dbReference>
<evidence type="ECO:0000313" key="12">
    <source>
        <dbReference type="Proteomes" id="UP000266796"/>
    </source>
</evidence>
<reference evidence="11 12" key="1">
    <citation type="journal article" date="2018" name="Parasitology">
        <title>The reduced genome of Candidatus Kinetoplastibacterium sorsogonicusi, the endosymbiont of Kentomonas sorsogonicus (Trypanosomatidae): loss of the haem-synthesis pathway.</title>
        <authorList>
            <person name="Silva F.M."/>
            <person name="Kostygov A.Y."/>
            <person name="Spodareva V.V."/>
            <person name="Butenko A."/>
            <person name="Tossou R."/>
            <person name="Lukes J."/>
            <person name="Yurchenko V."/>
            <person name="Alves J.M.P."/>
        </authorList>
    </citation>
    <scope>NUCLEOTIDE SEQUENCE [LARGE SCALE GENOMIC DNA]</scope>
    <source>
        <strain evidence="11 12">MF-08</strain>
    </source>
</reference>
<dbReference type="InterPro" id="IPR044742">
    <property type="entry name" value="DEAD/DEAH_RhlB"/>
</dbReference>
<dbReference type="CDD" id="cd18787">
    <property type="entry name" value="SF2_C_DEAD"/>
    <property type="match status" value="1"/>
</dbReference>
<dbReference type="PROSITE" id="PS51192">
    <property type="entry name" value="HELICASE_ATP_BIND_1"/>
    <property type="match status" value="1"/>
</dbReference>
<dbReference type="GO" id="GO:0005524">
    <property type="term" value="F:ATP binding"/>
    <property type="evidence" value="ECO:0007669"/>
    <property type="project" value="UniProtKB-KW"/>
</dbReference>
<dbReference type="SUPFAM" id="SSF52540">
    <property type="entry name" value="P-loop containing nucleoside triphosphate hydrolases"/>
    <property type="match status" value="1"/>
</dbReference>
<dbReference type="PROSITE" id="PS51195">
    <property type="entry name" value="Q_MOTIF"/>
    <property type="match status" value="1"/>
</dbReference>
<evidence type="ECO:0000313" key="11">
    <source>
        <dbReference type="EMBL" id="AWD32744.1"/>
    </source>
</evidence>
<keyword evidence="4 7" id="KW-0067">ATP-binding</keyword>
<dbReference type="InterPro" id="IPR000629">
    <property type="entry name" value="RNA-helicase_DEAD-box_CS"/>
</dbReference>
<dbReference type="GO" id="GO:0005829">
    <property type="term" value="C:cytosol"/>
    <property type="evidence" value="ECO:0007669"/>
    <property type="project" value="TreeGrafter"/>
</dbReference>
<dbReference type="InterPro" id="IPR027417">
    <property type="entry name" value="P-loop_NTPase"/>
</dbReference>
<dbReference type="KEGG" id="kso:CKSOR_00643"/>
<evidence type="ECO:0000259" key="10">
    <source>
        <dbReference type="PROSITE" id="PS51195"/>
    </source>
</evidence>
<dbReference type="EMBL" id="CP025628">
    <property type="protein sequence ID" value="AWD32744.1"/>
    <property type="molecule type" value="Genomic_DNA"/>
</dbReference>
<dbReference type="PROSITE" id="PS00039">
    <property type="entry name" value="DEAD_ATP_HELICASE"/>
    <property type="match status" value="1"/>
</dbReference>
<feature type="domain" description="Helicase C-terminal" evidence="9">
    <location>
        <begin position="219"/>
        <end position="385"/>
    </location>
</feature>
<dbReference type="InterPro" id="IPR001650">
    <property type="entry name" value="Helicase_C-like"/>
</dbReference>
<sequence>MAFKSLGLHKDILSALQKIGFNEPTAIQKETIPFAISGKDIIASAETGSGKTAAFILPSLHMLATQPGTNIINNAKILVLTPTRELAVQIAKMTAIYAHFLPNIKIATIVGGVSYKIQTKTLSKKVDIIIATPGRLIDQIQNGKLKLDSIQLLILDEADRMLDMGFIDDINHIINCIPKNHQTLFFSATLGRDVERLSAKMLNNPVKISLTNNKHQHNNITQKLMYADNESHKIKILEYILNNSNVDQAIIFTSTKKGADILSNLLFSNGFSSKSLHGDMNQKQRTNTISQLQRGKIKILVATDVAARGIDIENISHAINFDVPMQVDDYIHRIGRTGRAGKKGIALTIAIHNEYHKIKDIEHHIGKQINSETITGLEPKERPVFKKNQKSKTFNNKKNNSIYKKNPKEHISKIDYFKDKENSLKMNHTKHFKFNNTKTNDSSIFKEKDFSKNNNLKSNVKNGKFFKNFVGYKSKTSPKIFKRNINSSNYIKE</sequence>
<comment type="similarity">
    <text evidence="5 7">Belongs to the DEAD box helicase family.</text>
</comment>
<dbReference type="RefSeq" id="WP_108674137.1">
    <property type="nucleotide sequence ID" value="NZ_CP025628.1"/>
</dbReference>
<evidence type="ECO:0000256" key="6">
    <source>
        <dbReference type="PROSITE-ProRule" id="PRU00552"/>
    </source>
</evidence>
<dbReference type="OrthoDB" id="8520957at2"/>
<evidence type="ECO:0000256" key="3">
    <source>
        <dbReference type="ARBA" id="ARBA00022806"/>
    </source>
</evidence>
<organism evidence="11 12">
    <name type="scientific">Candidatus Kinetoplastidibacterium kentomonadis</name>
    <dbReference type="NCBI Taxonomy" id="1576550"/>
    <lineage>
        <taxon>Bacteria</taxon>
        <taxon>Pseudomonadati</taxon>
        <taxon>Pseudomonadota</taxon>
        <taxon>Betaproteobacteria</taxon>
        <taxon>Candidatus Kinetoplastidibacterium</taxon>
    </lineage>
</organism>
<dbReference type="SMART" id="SM00487">
    <property type="entry name" value="DEXDc"/>
    <property type="match status" value="1"/>
</dbReference>
<proteinExistence type="inferred from homology"/>
<keyword evidence="3 7" id="KW-0347">Helicase</keyword>
<dbReference type="PROSITE" id="PS51194">
    <property type="entry name" value="HELICASE_CTER"/>
    <property type="match status" value="1"/>
</dbReference>
<dbReference type="InterPro" id="IPR014014">
    <property type="entry name" value="RNA_helicase_DEAD_Q_motif"/>
</dbReference>
<dbReference type="PANTHER" id="PTHR47959:SF17">
    <property type="entry name" value="ATP-DEPENDENT RNA HELICASE DEAD BOX FAMILY"/>
    <property type="match status" value="1"/>
</dbReference>
<gene>
    <name evidence="11" type="primary">rhlE_2</name>
    <name evidence="11" type="ORF">CKSOR_00643</name>
</gene>
<dbReference type="CDD" id="cd00268">
    <property type="entry name" value="DEADc"/>
    <property type="match status" value="1"/>
</dbReference>
<dbReference type="SMART" id="SM00490">
    <property type="entry name" value="HELICc"/>
    <property type="match status" value="1"/>
</dbReference>
<feature type="domain" description="Helicase ATP-binding" evidence="8">
    <location>
        <begin position="32"/>
        <end position="208"/>
    </location>
</feature>
<dbReference type="GO" id="GO:0003724">
    <property type="term" value="F:RNA helicase activity"/>
    <property type="evidence" value="ECO:0007669"/>
    <property type="project" value="UniProtKB-EC"/>
</dbReference>
<dbReference type="Gene3D" id="3.40.50.300">
    <property type="entry name" value="P-loop containing nucleotide triphosphate hydrolases"/>
    <property type="match status" value="2"/>
</dbReference>
<dbReference type="EC" id="3.6.4.13" evidence="11"/>
<dbReference type="AlphaFoldDB" id="A0A3Q8ERR5"/>
<dbReference type="InterPro" id="IPR050079">
    <property type="entry name" value="DEAD_box_RNA_helicase"/>
</dbReference>